<dbReference type="eggNOG" id="KOG0192">
    <property type="taxonomic scope" value="Eukaryota"/>
</dbReference>
<dbReference type="RefSeq" id="XP_005835559.1">
    <property type="nucleotide sequence ID" value="XM_005835502.1"/>
</dbReference>
<evidence type="ECO:0000313" key="6">
    <source>
        <dbReference type="Proteomes" id="UP000011087"/>
    </source>
</evidence>
<keyword evidence="1" id="KW-0547">Nucleotide-binding</keyword>
<dbReference type="PANTHER" id="PTHR44329:SF298">
    <property type="entry name" value="MIXED LINEAGE KINASE DOMAIN-LIKE PROTEIN"/>
    <property type="match status" value="1"/>
</dbReference>
<keyword evidence="2" id="KW-0067">ATP-binding</keyword>
<reference evidence="6" key="2">
    <citation type="submission" date="2012-11" db="EMBL/GenBank/DDBJ databases">
        <authorList>
            <person name="Kuo A."/>
            <person name="Curtis B.A."/>
            <person name="Tanifuji G."/>
            <person name="Burki F."/>
            <person name="Gruber A."/>
            <person name="Irimia M."/>
            <person name="Maruyama S."/>
            <person name="Arias M.C."/>
            <person name="Ball S.G."/>
            <person name="Gile G.H."/>
            <person name="Hirakawa Y."/>
            <person name="Hopkins J.F."/>
            <person name="Rensing S.A."/>
            <person name="Schmutz J."/>
            <person name="Symeonidi A."/>
            <person name="Elias M."/>
            <person name="Eveleigh R.J."/>
            <person name="Herman E.K."/>
            <person name="Klute M.J."/>
            <person name="Nakayama T."/>
            <person name="Obornik M."/>
            <person name="Reyes-Prieto A."/>
            <person name="Armbrust E.V."/>
            <person name="Aves S.J."/>
            <person name="Beiko R.G."/>
            <person name="Coutinho P."/>
            <person name="Dacks J.B."/>
            <person name="Durnford D.G."/>
            <person name="Fast N.M."/>
            <person name="Green B.R."/>
            <person name="Grisdale C."/>
            <person name="Hempe F."/>
            <person name="Henrissat B."/>
            <person name="Hoppner M.P."/>
            <person name="Ishida K.-I."/>
            <person name="Kim E."/>
            <person name="Koreny L."/>
            <person name="Kroth P.G."/>
            <person name="Liu Y."/>
            <person name="Malik S.-B."/>
            <person name="Maier U.G."/>
            <person name="McRose D."/>
            <person name="Mock T."/>
            <person name="Neilson J.A."/>
            <person name="Onodera N.T."/>
            <person name="Poole A.M."/>
            <person name="Pritham E.J."/>
            <person name="Richards T.A."/>
            <person name="Rocap G."/>
            <person name="Roy S.W."/>
            <person name="Sarai C."/>
            <person name="Schaack S."/>
            <person name="Shirato S."/>
            <person name="Slamovits C.H."/>
            <person name="Spencer D.F."/>
            <person name="Suzuki S."/>
            <person name="Worden A.Z."/>
            <person name="Zauner S."/>
            <person name="Barry K."/>
            <person name="Bell C."/>
            <person name="Bharti A.K."/>
            <person name="Crow J.A."/>
            <person name="Grimwood J."/>
            <person name="Kramer R."/>
            <person name="Lindquist E."/>
            <person name="Lucas S."/>
            <person name="Salamov A."/>
            <person name="McFadden G.I."/>
            <person name="Lane C.E."/>
            <person name="Keeling P.J."/>
            <person name="Gray M.W."/>
            <person name="Grigoriev I.V."/>
            <person name="Archibald J.M."/>
        </authorList>
    </citation>
    <scope>NUCLEOTIDE SEQUENCE</scope>
    <source>
        <strain evidence="6">CCMP2712</strain>
    </source>
</reference>
<dbReference type="InterPro" id="IPR001245">
    <property type="entry name" value="Ser-Thr/Tyr_kinase_cat_dom"/>
</dbReference>
<sequence length="195" mass="21655">IGQGSYGVLFQGTYNGLEVAVEEPNDYQGLHDNPDKKTVYLKEVRMLVRTHHPNVCKLLGCILLDKGGDPFYARVTEFHHTLSHHLSTLPRSGSEKLDQHRFIIVAGLAEGLAYLHWRQVVHRDIHPHKISVTPSGAAQFADFRLSQEADALAMSTGATQLATMQQWTAPEKLRGEQLTAESDVYALGLVMSNVL</sequence>
<dbReference type="Gene3D" id="1.10.510.10">
    <property type="entry name" value="Transferase(Phosphotransferase) domain 1"/>
    <property type="match status" value="1"/>
</dbReference>
<reference evidence="5" key="3">
    <citation type="submission" date="2016-03" db="UniProtKB">
        <authorList>
            <consortium name="EnsemblProtists"/>
        </authorList>
    </citation>
    <scope>IDENTIFICATION</scope>
</reference>
<dbReference type="OrthoDB" id="679259at2759"/>
<feature type="non-terminal residue" evidence="4">
    <location>
        <position position="195"/>
    </location>
</feature>
<reference evidence="4 6" key="1">
    <citation type="journal article" date="2012" name="Nature">
        <title>Algal genomes reveal evolutionary mosaicism and the fate of nucleomorphs.</title>
        <authorList>
            <consortium name="DOE Joint Genome Institute"/>
            <person name="Curtis B.A."/>
            <person name="Tanifuji G."/>
            <person name="Burki F."/>
            <person name="Gruber A."/>
            <person name="Irimia M."/>
            <person name="Maruyama S."/>
            <person name="Arias M.C."/>
            <person name="Ball S.G."/>
            <person name="Gile G.H."/>
            <person name="Hirakawa Y."/>
            <person name="Hopkins J.F."/>
            <person name="Kuo A."/>
            <person name="Rensing S.A."/>
            <person name="Schmutz J."/>
            <person name="Symeonidi A."/>
            <person name="Elias M."/>
            <person name="Eveleigh R.J."/>
            <person name="Herman E.K."/>
            <person name="Klute M.J."/>
            <person name="Nakayama T."/>
            <person name="Obornik M."/>
            <person name="Reyes-Prieto A."/>
            <person name="Armbrust E.V."/>
            <person name="Aves S.J."/>
            <person name="Beiko R.G."/>
            <person name="Coutinho P."/>
            <person name="Dacks J.B."/>
            <person name="Durnford D.G."/>
            <person name="Fast N.M."/>
            <person name="Green B.R."/>
            <person name="Grisdale C.J."/>
            <person name="Hempel F."/>
            <person name="Henrissat B."/>
            <person name="Hoppner M.P."/>
            <person name="Ishida K."/>
            <person name="Kim E."/>
            <person name="Koreny L."/>
            <person name="Kroth P.G."/>
            <person name="Liu Y."/>
            <person name="Malik S.B."/>
            <person name="Maier U.G."/>
            <person name="McRose D."/>
            <person name="Mock T."/>
            <person name="Neilson J.A."/>
            <person name="Onodera N.T."/>
            <person name="Poole A.M."/>
            <person name="Pritham E.J."/>
            <person name="Richards T.A."/>
            <person name="Rocap G."/>
            <person name="Roy S.W."/>
            <person name="Sarai C."/>
            <person name="Schaack S."/>
            <person name="Shirato S."/>
            <person name="Slamovits C.H."/>
            <person name="Spencer D.F."/>
            <person name="Suzuki S."/>
            <person name="Worden A.Z."/>
            <person name="Zauner S."/>
            <person name="Barry K."/>
            <person name="Bell C."/>
            <person name="Bharti A.K."/>
            <person name="Crow J.A."/>
            <person name="Grimwood J."/>
            <person name="Kramer R."/>
            <person name="Lindquist E."/>
            <person name="Lucas S."/>
            <person name="Salamov A."/>
            <person name="McFadden G.I."/>
            <person name="Lane C.E."/>
            <person name="Keeling P.J."/>
            <person name="Gray M.W."/>
            <person name="Grigoriev I.V."/>
            <person name="Archibald J.M."/>
        </authorList>
    </citation>
    <scope>NUCLEOTIDE SEQUENCE</scope>
    <source>
        <strain evidence="4 6">CCMP2712</strain>
    </source>
</reference>
<evidence type="ECO:0000313" key="4">
    <source>
        <dbReference type="EMBL" id="EKX48579.1"/>
    </source>
</evidence>
<evidence type="ECO:0000256" key="2">
    <source>
        <dbReference type="ARBA" id="ARBA00022840"/>
    </source>
</evidence>
<dbReference type="OMA" id="RIMNSHT"/>
<dbReference type="Proteomes" id="UP000011087">
    <property type="component" value="Unassembled WGS sequence"/>
</dbReference>
<proteinExistence type="predicted"/>
<dbReference type="EMBL" id="JH992985">
    <property type="protein sequence ID" value="EKX48579.1"/>
    <property type="molecule type" value="Genomic_DNA"/>
</dbReference>
<dbReference type="Pfam" id="PF07714">
    <property type="entry name" value="PK_Tyr_Ser-Thr"/>
    <property type="match status" value="1"/>
</dbReference>
<evidence type="ECO:0000256" key="1">
    <source>
        <dbReference type="ARBA" id="ARBA00022741"/>
    </source>
</evidence>
<dbReference type="GeneID" id="17305186"/>
<dbReference type="STRING" id="905079.L1JK96"/>
<organism evidence="4">
    <name type="scientific">Guillardia theta (strain CCMP2712)</name>
    <name type="common">Cryptophyte</name>
    <dbReference type="NCBI Taxonomy" id="905079"/>
    <lineage>
        <taxon>Eukaryota</taxon>
        <taxon>Cryptophyceae</taxon>
        <taxon>Pyrenomonadales</taxon>
        <taxon>Geminigeraceae</taxon>
        <taxon>Guillardia</taxon>
    </lineage>
</organism>
<feature type="domain" description="Protein kinase" evidence="3">
    <location>
        <begin position="1"/>
        <end position="195"/>
    </location>
</feature>
<dbReference type="InterPro" id="IPR051681">
    <property type="entry name" value="Ser/Thr_Kinases-Pseudokinases"/>
</dbReference>
<protein>
    <recommendedName>
        <fullName evidence="3">Protein kinase domain-containing protein</fullName>
    </recommendedName>
</protein>
<dbReference type="AlphaFoldDB" id="L1JK96"/>
<dbReference type="GO" id="GO:0004674">
    <property type="term" value="F:protein serine/threonine kinase activity"/>
    <property type="evidence" value="ECO:0007669"/>
    <property type="project" value="TreeGrafter"/>
</dbReference>
<evidence type="ECO:0000259" key="3">
    <source>
        <dbReference type="PROSITE" id="PS50011"/>
    </source>
</evidence>
<dbReference type="Gene3D" id="3.30.200.20">
    <property type="entry name" value="Phosphorylase Kinase, domain 1"/>
    <property type="match status" value="1"/>
</dbReference>
<dbReference type="PaxDb" id="55529-EKX48579"/>
<accession>L1JK96</accession>
<dbReference type="PROSITE" id="PS50011">
    <property type="entry name" value="PROTEIN_KINASE_DOM"/>
    <property type="match status" value="1"/>
</dbReference>
<dbReference type="HOGENOM" id="CLU_000288_7_35_1"/>
<dbReference type="PANTHER" id="PTHR44329">
    <property type="entry name" value="SERINE/THREONINE-PROTEIN KINASE TNNI3K-RELATED"/>
    <property type="match status" value="1"/>
</dbReference>
<dbReference type="GO" id="GO:0005524">
    <property type="term" value="F:ATP binding"/>
    <property type="evidence" value="ECO:0007669"/>
    <property type="project" value="UniProtKB-KW"/>
</dbReference>
<name>L1JK96_GUITC</name>
<keyword evidence="6" id="KW-1185">Reference proteome</keyword>
<dbReference type="EnsemblProtists" id="EKX48579">
    <property type="protein sequence ID" value="EKX48579"/>
    <property type="gene ID" value="GUITHDRAFT_52238"/>
</dbReference>
<dbReference type="KEGG" id="gtt:GUITHDRAFT_52238"/>
<evidence type="ECO:0000313" key="5">
    <source>
        <dbReference type="EnsemblProtists" id="EKX48579"/>
    </source>
</evidence>
<feature type="non-terminal residue" evidence="4">
    <location>
        <position position="1"/>
    </location>
</feature>
<gene>
    <name evidence="4" type="ORF">GUITHDRAFT_52238</name>
</gene>
<dbReference type="InterPro" id="IPR011009">
    <property type="entry name" value="Kinase-like_dom_sf"/>
</dbReference>
<dbReference type="SUPFAM" id="SSF56112">
    <property type="entry name" value="Protein kinase-like (PK-like)"/>
    <property type="match status" value="1"/>
</dbReference>
<dbReference type="InterPro" id="IPR000719">
    <property type="entry name" value="Prot_kinase_dom"/>
</dbReference>